<evidence type="ECO:0000256" key="8">
    <source>
        <dbReference type="ARBA" id="ARBA00022691"/>
    </source>
</evidence>
<comment type="cofactor">
    <cofactor evidence="2">
        <name>a divalent metal cation</name>
        <dbReference type="ChEBI" id="CHEBI:60240"/>
    </cofactor>
</comment>
<dbReference type="InterPro" id="IPR028924">
    <property type="entry name" value="Perm-CXXC"/>
</dbReference>
<keyword evidence="9" id="KW-0479">Metal-binding</keyword>
<reference evidence="19" key="1">
    <citation type="submission" date="2021-01" db="EMBL/GenBank/DDBJ databases">
        <authorList>
            <person name="Bezrukov I."/>
        </authorList>
    </citation>
    <scope>NUCLEOTIDE SEQUENCE</scope>
</reference>
<protein>
    <recommendedName>
        <fullName evidence="16">Trans-caffeoyl-CoA 3-O-methyltransferase</fullName>
    </recommendedName>
</protein>
<proteinExistence type="inferred from homology"/>
<evidence type="ECO:0000313" key="20">
    <source>
        <dbReference type="Proteomes" id="UP000682877"/>
    </source>
</evidence>
<dbReference type="FunFam" id="3.40.50.150:FF:000147">
    <property type="entry name" value="Caffeoyl-CoA O-methyltransferase 1"/>
    <property type="match status" value="1"/>
</dbReference>
<keyword evidence="12" id="KW-0238">DNA-binding</keyword>
<evidence type="ECO:0000313" key="19">
    <source>
        <dbReference type="EMBL" id="CAE6160535.1"/>
    </source>
</evidence>
<evidence type="ECO:0000256" key="4">
    <source>
        <dbReference type="ARBA" id="ARBA00005646"/>
    </source>
</evidence>
<dbReference type="GO" id="GO:0042409">
    <property type="term" value="F:caffeoyl-CoA O-methyltransferase activity"/>
    <property type="evidence" value="ECO:0007669"/>
    <property type="project" value="UniProtKB-EC"/>
</dbReference>
<evidence type="ECO:0000256" key="2">
    <source>
        <dbReference type="ARBA" id="ARBA00001968"/>
    </source>
</evidence>
<dbReference type="EMBL" id="LR999457">
    <property type="protein sequence ID" value="CAE6160535.1"/>
    <property type="molecule type" value="Genomic_DNA"/>
</dbReference>
<evidence type="ECO:0000256" key="10">
    <source>
        <dbReference type="ARBA" id="ARBA00023004"/>
    </source>
</evidence>
<dbReference type="InterPro" id="IPR011257">
    <property type="entry name" value="DNA_glycosylase"/>
</dbReference>
<dbReference type="GO" id="GO:0051539">
    <property type="term" value="F:4 iron, 4 sulfur cluster binding"/>
    <property type="evidence" value="ECO:0007669"/>
    <property type="project" value="UniProtKB-KW"/>
</dbReference>
<dbReference type="SMART" id="SM00478">
    <property type="entry name" value="ENDO3c"/>
    <property type="match status" value="1"/>
</dbReference>
<dbReference type="SUPFAM" id="SSF53335">
    <property type="entry name" value="S-adenosyl-L-methionine-dependent methyltransferases"/>
    <property type="match status" value="1"/>
</dbReference>
<evidence type="ECO:0000256" key="11">
    <source>
        <dbReference type="ARBA" id="ARBA00023014"/>
    </source>
</evidence>
<dbReference type="GO" id="GO:0046872">
    <property type="term" value="F:metal ion binding"/>
    <property type="evidence" value="ECO:0007669"/>
    <property type="project" value="UniProtKB-KW"/>
</dbReference>
<keyword evidence="6" id="KW-0489">Methyltransferase</keyword>
<evidence type="ECO:0000256" key="1">
    <source>
        <dbReference type="ARBA" id="ARBA00001966"/>
    </source>
</evidence>
<evidence type="ECO:0000256" key="13">
    <source>
        <dbReference type="ARBA" id="ARBA00023242"/>
    </source>
</evidence>
<dbReference type="Pfam" id="PF01596">
    <property type="entry name" value="Methyltransf_3"/>
    <property type="match status" value="1"/>
</dbReference>
<keyword evidence="8" id="KW-0949">S-adenosyl-L-methionine</keyword>
<comment type="subcellular location">
    <subcellularLocation>
        <location evidence="3">Nucleus</location>
    </subcellularLocation>
</comment>
<evidence type="ECO:0000256" key="6">
    <source>
        <dbReference type="ARBA" id="ARBA00022603"/>
    </source>
</evidence>
<dbReference type="GO" id="GO:0035514">
    <property type="term" value="F:DNA demethylase activity"/>
    <property type="evidence" value="ECO:0007669"/>
    <property type="project" value="InterPro"/>
</dbReference>
<dbReference type="GO" id="GO:0003677">
    <property type="term" value="F:DNA binding"/>
    <property type="evidence" value="ECO:0007669"/>
    <property type="project" value="UniProtKB-KW"/>
</dbReference>
<accession>A0A8S2AX63</accession>
<dbReference type="InterPro" id="IPR003265">
    <property type="entry name" value="HhH-GPD_domain"/>
</dbReference>
<comment type="catalytic activity">
    <reaction evidence="15">
        <text>(E)-caffeoyl-CoA + S-adenosyl-L-methionine = (E)-feruloyl-CoA + S-adenosyl-L-homocysteine + H(+)</text>
        <dbReference type="Rhea" id="RHEA:16925"/>
        <dbReference type="ChEBI" id="CHEBI:15378"/>
        <dbReference type="ChEBI" id="CHEBI:57856"/>
        <dbReference type="ChEBI" id="CHEBI:59789"/>
        <dbReference type="ChEBI" id="CHEBI:87136"/>
        <dbReference type="ChEBI" id="CHEBI:87305"/>
        <dbReference type="EC" id="2.1.1.104"/>
    </reaction>
</comment>
<dbReference type="AlphaFoldDB" id="A0A8S2AX63"/>
<dbReference type="InterPro" id="IPR028925">
    <property type="entry name" value="RRM_DME"/>
</dbReference>
<feature type="region of interest" description="Disordered" evidence="17">
    <location>
        <begin position="294"/>
        <end position="426"/>
    </location>
</feature>
<evidence type="ECO:0000256" key="14">
    <source>
        <dbReference type="ARBA" id="ARBA00023453"/>
    </source>
</evidence>
<dbReference type="InterPro" id="IPR029063">
    <property type="entry name" value="SAM-dependent_MTases_sf"/>
</dbReference>
<feature type="domain" description="HhH-GPD" evidence="18">
    <location>
        <begin position="615"/>
        <end position="887"/>
    </location>
</feature>
<dbReference type="InterPro" id="IPR044811">
    <property type="entry name" value="DME/ROS1"/>
</dbReference>
<dbReference type="PANTHER" id="PTHR46213">
    <property type="entry name" value="TRANSCRIPTIONAL ACTIVATOR DEMETER"/>
    <property type="match status" value="1"/>
</dbReference>
<dbReference type="GO" id="GO:0032259">
    <property type="term" value="P:methylation"/>
    <property type="evidence" value="ECO:0007669"/>
    <property type="project" value="UniProtKB-KW"/>
</dbReference>
<keyword evidence="5" id="KW-0004">4Fe-4S</keyword>
<gene>
    <name evidence="19" type="ORF">AARE701A_LOCUS17742</name>
</gene>
<organism evidence="19 20">
    <name type="scientific">Arabidopsis arenosa</name>
    <name type="common">Sand rock-cress</name>
    <name type="synonym">Cardaminopsis arenosa</name>
    <dbReference type="NCBI Taxonomy" id="38785"/>
    <lineage>
        <taxon>Eukaryota</taxon>
        <taxon>Viridiplantae</taxon>
        <taxon>Streptophyta</taxon>
        <taxon>Embryophyta</taxon>
        <taxon>Tracheophyta</taxon>
        <taxon>Spermatophyta</taxon>
        <taxon>Magnoliopsida</taxon>
        <taxon>eudicotyledons</taxon>
        <taxon>Gunneridae</taxon>
        <taxon>Pentapetalae</taxon>
        <taxon>rosids</taxon>
        <taxon>malvids</taxon>
        <taxon>Brassicales</taxon>
        <taxon>Brassicaceae</taxon>
        <taxon>Camelineae</taxon>
        <taxon>Arabidopsis</taxon>
    </lineage>
</organism>
<evidence type="ECO:0000256" key="7">
    <source>
        <dbReference type="ARBA" id="ARBA00022679"/>
    </source>
</evidence>
<comment type="similarity">
    <text evidence="4">Belongs to the DNA glycosylase family. DEMETER subfamily.</text>
</comment>
<dbReference type="GO" id="GO:0006284">
    <property type="term" value="P:base-excision repair"/>
    <property type="evidence" value="ECO:0007669"/>
    <property type="project" value="InterPro"/>
</dbReference>
<dbReference type="Pfam" id="PF15628">
    <property type="entry name" value="RRM_DME"/>
    <property type="match status" value="1"/>
</dbReference>
<dbReference type="GO" id="GO:0005634">
    <property type="term" value="C:nucleus"/>
    <property type="evidence" value="ECO:0007669"/>
    <property type="project" value="UniProtKB-SubCell"/>
</dbReference>
<evidence type="ECO:0000256" key="15">
    <source>
        <dbReference type="ARBA" id="ARBA00049358"/>
    </source>
</evidence>
<keyword evidence="10" id="KW-0408">Iron</keyword>
<dbReference type="PANTHER" id="PTHR46213:SF13">
    <property type="entry name" value="DEMETER-LIKE PROTEIN 2-RELATED"/>
    <property type="match status" value="1"/>
</dbReference>
<dbReference type="InterPro" id="IPR002935">
    <property type="entry name" value="SAM_O-MeTrfase"/>
</dbReference>
<feature type="compositionally biased region" description="Basic and acidic residues" evidence="17">
    <location>
        <begin position="299"/>
        <end position="311"/>
    </location>
</feature>
<evidence type="ECO:0000259" key="18">
    <source>
        <dbReference type="SMART" id="SM00478"/>
    </source>
</evidence>
<keyword evidence="11" id="KW-0411">Iron-sulfur</keyword>
<dbReference type="PROSITE" id="PS51682">
    <property type="entry name" value="SAM_OMT_I"/>
    <property type="match status" value="1"/>
</dbReference>
<dbReference type="InterPro" id="IPR023170">
    <property type="entry name" value="HhH_base_excis_C"/>
</dbReference>
<feature type="compositionally biased region" description="Basic and acidic residues" evidence="17">
    <location>
        <begin position="322"/>
        <end position="341"/>
    </location>
</feature>
<dbReference type="GO" id="GO:0141166">
    <property type="term" value="P:chromosomal 5-methylcytosine DNA demethylation pathway"/>
    <property type="evidence" value="ECO:0007669"/>
    <property type="project" value="InterPro"/>
</dbReference>
<dbReference type="GO" id="GO:0019104">
    <property type="term" value="F:DNA N-glycosylase activity"/>
    <property type="evidence" value="ECO:0007669"/>
    <property type="project" value="InterPro"/>
</dbReference>
<name>A0A8S2AX63_ARAAE</name>
<feature type="compositionally biased region" description="Low complexity" evidence="17">
    <location>
        <begin position="1"/>
        <end position="14"/>
    </location>
</feature>
<dbReference type="Gene3D" id="1.10.1670.10">
    <property type="entry name" value="Helix-hairpin-Helix base-excision DNA repair enzymes (C-terminal)"/>
    <property type="match status" value="1"/>
</dbReference>
<keyword evidence="7" id="KW-0808">Transferase</keyword>
<feature type="region of interest" description="Disordered" evidence="17">
    <location>
        <begin position="1"/>
        <end position="29"/>
    </location>
</feature>
<evidence type="ECO:0000256" key="17">
    <source>
        <dbReference type="SAM" id="MobiDB-lite"/>
    </source>
</evidence>
<evidence type="ECO:0000256" key="16">
    <source>
        <dbReference type="ARBA" id="ARBA00078790"/>
    </source>
</evidence>
<evidence type="ECO:0000256" key="5">
    <source>
        <dbReference type="ARBA" id="ARBA00022485"/>
    </source>
</evidence>
<feature type="compositionally biased region" description="Basic residues" evidence="17">
    <location>
        <begin position="354"/>
        <end position="372"/>
    </location>
</feature>
<dbReference type="Gene3D" id="3.40.50.150">
    <property type="entry name" value="Vaccinia Virus protein VP39"/>
    <property type="match status" value="1"/>
</dbReference>
<comment type="similarity">
    <text evidence="14">Belongs to the class I-like SAM-binding methyltransferase superfamily. Cation-dependent O-methyltransferase family.</text>
</comment>
<keyword evidence="20" id="KW-1185">Reference proteome</keyword>
<evidence type="ECO:0000256" key="12">
    <source>
        <dbReference type="ARBA" id="ARBA00023125"/>
    </source>
</evidence>
<dbReference type="SUPFAM" id="SSF48150">
    <property type="entry name" value="DNA-glycosylase"/>
    <property type="match status" value="1"/>
</dbReference>
<dbReference type="Proteomes" id="UP000682877">
    <property type="component" value="Chromosome 7"/>
</dbReference>
<dbReference type="Pfam" id="PF15629">
    <property type="entry name" value="Perm-CXXC"/>
    <property type="match status" value="1"/>
</dbReference>
<evidence type="ECO:0000256" key="3">
    <source>
        <dbReference type="ARBA" id="ARBA00004123"/>
    </source>
</evidence>
<evidence type="ECO:0000256" key="9">
    <source>
        <dbReference type="ARBA" id="ARBA00022723"/>
    </source>
</evidence>
<comment type="cofactor">
    <cofactor evidence="1">
        <name>[4Fe-4S] cluster</name>
        <dbReference type="ChEBI" id="CHEBI:49883"/>
    </cofactor>
</comment>
<keyword evidence="13" id="KW-0539">Nucleus</keyword>
<sequence length="1233" mass="141543">MATTTTEATKTSSTNGEDQKQSQNLRHQEVGHKSLLQSDDLYQYILETSVYPREPESMKELREVTAKHPWNIMTTSADEGQFLNMLIKLVNAKNTMEIGVYTGYSLLATALALPEDGKILAMDVNRENYELGLPIIEKAGVAHKIDFREGPALPVLDEIVADEKNHGTYDFIFVDADKDNYINYHKRLIDLVKIGGVIGYDNTLWNGSVVAPPDAPMRKYVRYYRDFVLELNKALAADPRIEICMLPVGDVMELSKDPEKNSIMIVPETPIKTKQFEKFYVRRKSIKLPQDSVISPQAIKDRGEEESKEKVFIPQDDSQNTHQKDEKKNSKENHERKRDESEFFQDDDSQRVTGKGRRKNSKGTPRKQRFNRPRILEEGKKPRNPATTRLRTISNKRKRKDIDSEDEVIPEPATPKSKQSRRSMRRKNVVRWARIASEDTLTRHVGSLVSKRNKKSTKNIVEYLNQQISYQKDHSLSSLADVPLHIEDTLMKSASSVLPEQPIKKTKDIAKLIKEMGRLKINKRVTTMIKSAKKLVTAKVSLDPETIKEWELLMVNDLPSRSYADKETEAKWKKEREIFQSRIDLFINRMHLLQGNRKFKQWKGSVVDSVVGVFLTQNVTDYLSSNAFMSVAAKFPVDAREGLESLAYYIEEPQDVNELVVDGQRPTHIGNNDAKSSEFITLSESISEVEEHENTAKRKNEKTGIMEDETVDWKILRKMYTKEGSRPKMHMDSVNWNDVRLSGQKVFETTIRRRGQFRILSERILKFLNDEVQHNGNVDLEWLRNAPSDLVKRYLLEIEGIGLKSAECVRLLGLKHHAFPVDTNVGRIAVRLGWVPLEPLPNGVQMHQLFQYPSMDSIQKYLWPRLCKLPQETLYELHYQMITFGKVFCTKVIPNCNACPMKSECKYFASAYVSSKVLLEGPEEKMHEPDTSMNAYSQDVDVDMTSKINLIEECVSPGCSDQAICCKPLVEFPSSPRAEIPESTDIEDIPCINLSQLYARVPKIDFDMDALKKNVEDALVTGGRMLSSSDEEISKALVVLTPENACIPIKPPRKMKYYDRLRTEHVVYVLPDNHELLHDFERRELDDPSPYLLAIWQPGETSSSFIPPKKKCNSDGSKLCKIKSCSYCWTIREQSSNIFRGTILVFADHETSLKPIVFPKELCDGLEKRALYCGSSVTSIFRFLDTRRIQLCFWTGFLCMRAFDRKQRDPKELVRRLHTPPDERGPKFMSDDL</sequence>